<keyword evidence="2" id="KW-1185">Reference proteome</keyword>
<gene>
    <name evidence="1" type="ORF">ACJMK2_037436</name>
</gene>
<proteinExistence type="predicted"/>
<dbReference type="EMBL" id="JBJQND010000006">
    <property type="protein sequence ID" value="KAL3874423.1"/>
    <property type="molecule type" value="Genomic_DNA"/>
</dbReference>
<evidence type="ECO:0000313" key="2">
    <source>
        <dbReference type="Proteomes" id="UP001634394"/>
    </source>
</evidence>
<protein>
    <submittedName>
        <fullName evidence="1">Uncharacterized protein</fullName>
    </submittedName>
</protein>
<accession>A0ABD3WNU9</accession>
<dbReference type="Proteomes" id="UP001634394">
    <property type="component" value="Unassembled WGS sequence"/>
</dbReference>
<organism evidence="1 2">
    <name type="scientific">Sinanodonta woodiana</name>
    <name type="common">Chinese pond mussel</name>
    <name type="synonym">Anodonta woodiana</name>
    <dbReference type="NCBI Taxonomy" id="1069815"/>
    <lineage>
        <taxon>Eukaryota</taxon>
        <taxon>Metazoa</taxon>
        <taxon>Spiralia</taxon>
        <taxon>Lophotrochozoa</taxon>
        <taxon>Mollusca</taxon>
        <taxon>Bivalvia</taxon>
        <taxon>Autobranchia</taxon>
        <taxon>Heteroconchia</taxon>
        <taxon>Palaeoheterodonta</taxon>
        <taxon>Unionida</taxon>
        <taxon>Unionoidea</taxon>
        <taxon>Unionidae</taxon>
        <taxon>Unioninae</taxon>
        <taxon>Sinanodonta</taxon>
    </lineage>
</organism>
<name>A0ABD3WNU9_SINWO</name>
<evidence type="ECO:0000313" key="1">
    <source>
        <dbReference type="EMBL" id="KAL3874423.1"/>
    </source>
</evidence>
<reference evidence="1 2" key="1">
    <citation type="submission" date="2024-11" db="EMBL/GenBank/DDBJ databases">
        <title>Chromosome-level genome assembly of the freshwater bivalve Anodonta woodiana.</title>
        <authorList>
            <person name="Chen X."/>
        </authorList>
    </citation>
    <scope>NUCLEOTIDE SEQUENCE [LARGE SCALE GENOMIC DNA]</scope>
    <source>
        <strain evidence="1">MN2024</strain>
        <tissue evidence="1">Gills</tissue>
    </source>
</reference>
<dbReference type="AlphaFoldDB" id="A0ABD3WNU9"/>
<comment type="caution">
    <text evidence="1">The sequence shown here is derived from an EMBL/GenBank/DDBJ whole genome shotgun (WGS) entry which is preliminary data.</text>
</comment>
<sequence length="85" mass="10235">MSGQHLSPEEARKLGEQRESWCAVEMKKEQSWMRATRKHFEEQFTSKVFEDKTLGYEPRCTFTVDAPTHRERRHYSQQFQSQINI</sequence>